<evidence type="ECO:0000313" key="2">
    <source>
        <dbReference type="EMBL" id="KAJ1173143.1"/>
    </source>
</evidence>
<keyword evidence="3" id="KW-1185">Reference proteome</keyword>
<organism evidence="2 3">
    <name type="scientific">Pleurodeles waltl</name>
    <name type="common">Iberian ribbed newt</name>
    <dbReference type="NCBI Taxonomy" id="8319"/>
    <lineage>
        <taxon>Eukaryota</taxon>
        <taxon>Metazoa</taxon>
        <taxon>Chordata</taxon>
        <taxon>Craniata</taxon>
        <taxon>Vertebrata</taxon>
        <taxon>Euteleostomi</taxon>
        <taxon>Amphibia</taxon>
        <taxon>Batrachia</taxon>
        <taxon>Caudata</taxon>
        <taxon>Salamandroidea</taxon>
        <taxon>Salamandridae</taxon>
        <taxon>Pleurodelinae</taxon>
        <taxon>Pleurodeles</taxon>
    </lineage>
</organism>
<evidence type="ECO:0000256" key="1">
    <source>
        <dbReference type="SAM" id="MobiDB-lite"/>
    </source>
</evidence>
<accession>A0AAV7T9N8</accession>
<proteinExistence type="predicted"/>
<sequence>MGPARGAPLGVAPLSTGNLAGFCLSRGSADDSRPGGGPSAPRHRLTASGLGEIRRSRQSSRPIGHVGWPRLLELLLYSGEWFVL</sequence>
<protein>
    <submittedName>
        <fullName evidence="2">Uncharacterized protein</fullName>
    </submittedName>
</protein>
<name>A0AAV7T9N8_PLEWA</name>
<gene>
    <name evidence="2" type="ORF">NDU88_004984</name>
</gene>
<reference evidence="2" key="1">
    <citation type="journal article" date="2022" name="bioRxiv">
        <title>Sequencing and chromosome-scale assembly of the giantPleurodeles waltlgenome.</title>
        <authorList>
            <person name="Brown T."/>
            <person name="Elewa A."/>
            <person name="Iarovenko S."/>
            <person name="Subramanian E."/>
            <person name="Araus A.J."/>
            <person name="Petzold A."/>
            <person name="Susuki M."/>
            <person name="Suzuki K.-i.T."/>
            <person name="Hayashi T."/>
            <person name="Toyoda A."/>
            <person name="Oliveira C."/>
            <person name="Osipova E."/>
            <person name="Leigh N.D."/>
            <person name="Simon A."/>
            <person name="Yun M.H."/>
        </authorList>
    </citation>
    <scope>NUCLEOTIDE SEQUENCE</scope>
    <source>
        <strain evidence="2">20211129_DDA</strain>
        <tissue evidence="2">Liver</tissue>
    </source>
</reference>
<evidence type="ECO:0000313" key="3">
    <source>
        <dbReference type="Proteomes" id="UP001066276"/>
    </source>
</evidence>
<dbReference type="EMBL" id="JANPWB010000007">
    <property type="protein sequence ID" value="KAJ1173143.1"/>
    <property type="molecule type" value="Genomic_DNA"/>
</dbReference>
<dbReference type="Proteomes" id="UP001066276">
    <property type="component" value="Chromosome 4_1"/>
</dbReference>
<dbReference type="AlphaFoldDB" id="A0AAV7T9N8"/>
<comment type="caution">
    <text evidence="2">The sequence shown here is derived from an EMBL/GenBank/DDBJ whole genome shotgun (WGS) entry which is preliminary data.</text>
</comment>
<feature type="region of interest" description="Disordered" evidence="1">
    <location>
        <begin position="25"/>
        <end position="48"/>
    </location>
</feature>